<evidence type="ECO:0000313" key="2">
    <source>
        <dbReference type="Proteomes" id="UP001056685"/>
    </source>
</evidence>
<keyword evidence="2" id="KW-1185">Reference proteome</keyword>
<gene>
    <name evidence="1" type="ORF">KABACHOK_04080</name>
</gene>
<sequence>MALKATLRRAVRQAFLALDDVPRKATYHIAGASPVRDLDAGEVTQGYTDKTLNMVVFTSFSSKEKEADPLIVVTDTKVLFPMDELGVFPKDTDILTDDNGLKWQIIRVLTDPASLLAKLQCRAS</sequence>
<evidence type="ECO:0000313" key="1">
    <source>
        <dbReference type="EMBL" id="USN14241.1"/>
    </source>
</evidence>
<reference evidence="1" key="1">
    <citation type="submission" date="2022-05" db="EMBL/GenBank/DDBJ databases">
        <authorList>
            <person name="Friedrich I."/>
            <person name="Poehlein A."/>
            <person name="Schneider D."/>
            <person name="Hertel R."/>
            <person name="Daniel R."/>
        </authorList>
    </citation>
    <scope>NUCLEOTIDE SEQUENCE</scope>
</reference>
<protein>
    <submittedName>
        <fullName evidence="1">Uncharacterized protein</fullName>
    </submittedName>
</protein>
<organism evidence="1 2">
    <name type="scientific">Brevundimonas phage vB_BpoS-Kabachok</name>
    <dbReference type="NCBI Taxonomy" id="2948600"/>
    <lineage>
        <taxon>Viruses</taxon>
        <taxon>Duplodnaviria</taxon>
        <taxon>Heunggongvirae</taxon>
        <taxon>Uroviricota</taxon>
        <taxon>Caudoviricetes</taxon>
        <taxon>Jeanschmidtviridae</taxon>
        <taxon>Marchewkavirus</taxon>
        <taxon>Marchewkavirus kabachok</taxon>
    </lineage>
</organism>
<proteinExistence type="predicted"/>
<accession>A0A9E7MR76</accession>
<dbReference type="Proteomes" id="UP001056685">
    <property type="component" value="Segment"/>
</dbReference>
<name>A0A9E7MR76_9CAUD</name>
<dbReference type="EMBL" id="ON529852">
    <property type="protein sequence ID" value="USN14241.1"/>
    <property type="molecule type" value="Genomic_DNA"/>
</dbReference>